<name>A0ACB7WXT1_9ERIC</name>
<evidence type="ECO:0000313" key="2">
    <source>
        <dbReference type="Proteomes" id="UP000828048"/>
    </source>
</evidence>
<keyword evidence="2" id="KW-1185">Reference proteome</keyword>
<evidence type="ECO:0000313" key="1">
    <source>
        <dbReference type="EMBL" id="KAH7833292.1"/>
    </source>
</evidence>
<reference evidence="1 2" key="1">
    <citation type="journal article" date="2021" name="Hortic Res">
        <title>High-quality reference genome and annotation aids understanding of berry development for evergreen blueberry (Vaccinium darrowii).</title>
        <authorList>
            <person name="Yu J."/>
            <person name="Hulse-Kemp A.M."/>
            <person name="Babiker E."/>
            <person name="Staton M."/>
        </authorList>
    </citation>
    <scope>NUCLEOTIDE SEQUENCE [LARGE SCALE GENOMIC DNA]</scope>
    <source>
        <strain evidence="2">cv. NJ 8807/NJ 8810</strain>
        <tissue evidence="1">Young leaf</tissue>
    </source>
</reference>
<dbReference type="Proteomes" id="UP000828048">
    <property type="component" value="Chromosome 2"/>
</dbReference>
<organism evidence="1 2">
    <name type="scientific">Vaccinium darrowii</name>
    <dbReference type="NCBI Taxonomy" id="229202"/>
    <lineage>
        <taxon>Eukaryota</taxon>
        <taxon>Viridiplantae</taxon>
        <taxon>Streptophyta</taxon>
        <taxon>Embryophyta</taxon>
        <taxon>Tracheophyta</taxon>
        <taxon>Spermatophyta</taxon>
        <taxon>Magnoliopsida</taxon>
        <taxon>eudicotyledons</taxon>
        <taxon>Gunneridae</taxon>
        <taxon>Pentapetalae</taxon>
        <taxon>asterids</taxon>
        <taxon>Ericales</taxon>
        <taxon>Ericaceae</taxon>
        <taxon>Vaccinioideae</taxon>
        <taxon>Vaccinieae</taxon>
        <taxon>Vaccinium</taxon>
    </lineage>
</organism>
<gene>
    <name evidence="1" type="ORF">Vadar_004876</name>
</gene>
<protein>
    <submittedName>
        <fullName evidence="1">Uncharacterized protein</fullName>
    </submittedName>
</protein>
<accession>A0ACB7WXT1</accession>
<comment type="caution">
    <text evidence="1">The sequence shown here is derived from an EMBL/GenBank/DDBJ whole genome shotgun (WGS) entry which is preliminary data.</text>
</comment>
<sequence length="689" mass="74867">MEKKPMATLLFLFYIFTAVPTALVSSSPAPTFTPKDNFLIDCGSGAQTTHSDGKLFLSDQNSGQNFSSKGRDILASIPSANVSSPIYLSARIFIAEATYTFQMAQPGWHWIRLHFFPFKTNEFNLQDAKFMVTTDNLVLIHDFQVENNTANLWFFKEYLVNVTSELLFVKFTPVKGGPAFINAIEVVSAPDVLITDSVSALFPIAQIDGFSTQSYQTVYRLNVGGPELTSQNDTLGRTWATDGNFLTHKELGKEVSVSPTVIKYPELGSPLIAPQLVYASAVEMGNANVAPPNFNVTWNLDIDLSFQYVVRLHFCDIISQSLEDLYFNVFINGKMAISGIDLSTLTGGLATAYYKDFVVNSSMVSSPLSIQIGPWTEGTGTINALLNGLEVFKVNNSVGSLDGEFGVDGSMVGGVHKGAVATVGFAMMFGAFVGLGAVALKWQKRPQDWQKRNSFSSWLLPLHAGDTSFMNSKSSVGSRKSQFFSSTMGLGRYFSFNELTDATKNWDSKAVIGVGGFGNVYYGELDDGTIVAVLCARPALDPALPREQVNLAEWAMQWKRKGLLEKIIDPVLIGSINMESMKKFAEAAEKCLAEYGVDRPTMGDVLWNLEYALQLQEASVQGKADDENKEFSAAATSPSAVVAPAVAGTTVDNRPISTPEQSGNPAEVPVIDQHSGTAMFAQLAALNGR</sequence>
<proteinExistence type="predicted"/>
<dbReference type="EMBL" id="CM037152">
    <property type="protein sequence ID" value="KAH7833292.1"/>
    <property type="molecule type" value="Genomic_DNA"/>
</dbReference>